<protein>
    <submittedName>
        <fullName evidence="2">Uncharacterized protein</fullName>
    </submittedName>
</protein>
<evidence type="ECO:0000256" key="1">
    <source>
        <dbReference type="ARBA" id="ARBA00023277"/>
    </source>
</evidence>
<gene>
    <name evidence="2" type="ORF">E2562_010888</name>
</gene>
<evidence type="ECO:0000313" key="2">
    <source>
        <dbReference type="EMBL" id="KAF0891670.1"/>
    </source>
</evidence>
<dbReference type="Pfam" id="PF05691">
    <property type="entry name" value="Raffinose_syn"/>
    <property type="match status" value="1"/>
</dbReference>
<keyword evidence="1" id="KW-0119">Carbohydrate metabolism</keyword>
<comment type="caution">
    <text evidence="2">The sequence shown here is derived from an EMBL/GenBank/DDBJ whole genome shotgun (WGS) entry which is preliminary data.</text>
</comment>
<dbReference type="Proteomes" id="UP000479710">
    <property type="component" value="Unassembled WGS sequence"/>
</dbReference>
<dbReference type="OrthoDB" id="1703069at2759"/>
<dbReference type="InterPro" id="IPR008811">
    <property type="entry name" value="Glycosyl_hydrolases_36"/>
</dbReference>
<organism evidence="2 3">
    <name type="scientific">Oryza meyeriana var. granulata</name>
    <dbReference type="NCBI Taxonomy" id="110450"/>
    <lineage>
        <taxon>Eukaryota</taxon>
        <taxon>Viridiplantae</taxon>
        <taxon>Streptophyta</taxon>
        <taxon>Embryophyta</taxon>
        <taxon>Tracheophyta</taxon>
        <taxon>Spermatophyta</taxon>
        <taxon>Magnoliopsida</taxon>
        <taxon>Liliopsida</taxon>
        <taxon>Poales</taxon>
        <taxon>Poaceae</taxon>
        <taxon>BOP clade</taxon>
        <taxon>Oryzoideae</taxon>
        <taxon>Oryzeae</taxon>
        <taxon>Oryzinae</taxon>
        <taxon>Oryza</taxon>
        <taxon>Oryza meyeriana</taxon>
    </lineage>
</organism>
<proteinExistence type="predicted"/>
<accession>A0A6G1BUK5</accession>
<dbReference type="EMBL" id="SPHZ02000011">
    <property type="protein sequence ID" value="KAF0891671.1"/>
    <property type="molecule type" value="Genomic_DNA"/>
</dbReference>
<sequence>MAQLERGSVVVGGRELLASAPPNVALRPAVSPGAAFLGATAPAPAPSSRHVFPLGTLARGWRWLALFRFKIWWMIPTMGEDAAGVPAETQMLLLEARNEAGAAGNALYALMLPVLDGSFRASLQGSPENELQFCFESGRFILDLLDSEVLESKRTVKFGILVGISDRVQWCPVVRGS</sequence>
<evidence type="ECO:0000313" key="3">
    <source>
        <dbReference type="Proteomes" id="UP000479710"/>
    </source>
</evidence>
<name>A0A6G1BUK5_9ORYZ</name>
<dbReference type="PANTHER" id="PTHR31268:SF10">
    <property type="entry name" value="GALACTINOL--SUCROSE GALACTOSYLTRANSFERASE"/>
    <property type="match status" value="1"/>
</dbReference>
<reference evidence="2 3" key="1">
    <citation type="submission" date="2019-11" db="EMBL/GenBank/DDBJ databases">
        <title>Whole genome sequence of Oryza granulata.</title>
        <authorList>
            <person name="Li W."/>
        </authorList>
    </citation>
    <scope>NUCLEOTIDE SEQUENCE [LARGE SCALE GENOMIC DNA]</scope>
    <source>
        <strain evidence="3">cv. Menghai</strain>
        <tissue evidence="2">Leaf</tissue>
    </source>
</reference>
<dbReference type="EMBL" id="SPHZ02000011">
    <property type="protein sequence ID" value="KAF0891670.1"/>
    <property type="molecule type" value="Genomic_DNA"/>
</dbReference>
<dbReference type="PANTHER" id="PTHR31268">
    <property type="match status" value="1"/>
</dbReference>
<dbReference type="AlphaFoldDB" id="A0A6G1BUK5"/>
<keyword evidence="3" id="KW-1185">Reference proteome</keyword>